<organism evidence="2 3">
    <name type="scientific">Crenichthys baileyi</name>
    <name type="common">White River springfish</name>
    <dbReference type="NCBI Taxonomy" id="28760"/>
    <lineage>
        <taxon>Eukaryota</taxon>
        <taxon>Metazoa</taxon>
        <taxon>Chordata</taxon>
        <taxon>Craniata</taxon>
        <taxon>Vertebrata</taxon>
        <taxon>Euteleostomi</taxon>
        <taxon>Actinopterygii</taxon>
        <taxon>Neopterygii</taxon>
        <taxon>Teleostei</taxon>
        <taxon>Neoteleostei</taxon>
        <taxon>Acanthomorphata</taxon>
        <taxon>Ovalentaria</taxon>
        <taxon>Atherinomorphae</taxon>
        <taxon>Cyprinodontiformes</taxon>
        <taxon>Goodeidae</taxon>
        <taxon>Crenichthys</taxon>
    </lineage>
</organism>
<evidence type="ECO:0000313" key="3">
    <source>
        <dbReference type="Proteomes" id="UP001311232"/>
    </source>
</evidence>
<dbReference type="AlphaFoldDB" id="A0AAV9R3Y0"/>
<feature type="region of interest" description="Disordered" evidence="1">
    <location>
        <begin position="1"/>
        <end position="100"/>
    </location>
</feature>
<feature type="compositionally biased region" description="Basic and acidic residues" evidence="1">
    <location>
        <begin position="44"/>
        <end position="62"/>
    </location>
</feature>
<gene>
    <name evidence="2" type="ORF">CRENBAI_016375</name>
</gene>
<evidence type="ECO:0000256" key="1">
    <source>
        <dbReference type="SAM" id="MobiDB-lite"/>
    </source>
</evidence>
<keyword evidence="3" id="KW-1185">Reference proteome</keyword>
<sequence length="142" mass="15286">MDLGENQVNGQRLGAAAERQQVELGGENDWHQLTPSPTQGEAPMDGKEKLEAGEHTTIRTDQSECLEEALDENPSLETSVGAQPRREQKEEGAPSLQEHSFASVVTAKDCGDMLDLILSDLLPAQSEQGPDEASQGMSAPIF</sequence>
<name>A0AAV9R3Y0_9TELE</name>
<evidence type="ECO:0000313" key="2">
    <source>
        <dbReference type="EMBL" id="KAK5604481.1"/>
    </source>
</evidence>
<feature type="compositionally biased region" description="Polar residues" evidence="1">
    <location>
        <begin position="1"/>
        <end position="10"/>
    </location>
</feature>
<dbReference type="EMBL" id="JAHHUM010002341">
    <property type="protein sequence ID" value="KAK5604481.1"/>
    <property type="molecule type" value="Genomic_DNA"/>
</dbReference>
<accession>A0AAV9R3Y0</accession>
<comment type="caution">
    <text evidence="2">The sequence shown here is derived from an EMBL/GenBank/DDBJ whole genome shotgun (WGS) entry which is preliminary data.</text>
</comment>
<dbReference type="Proteomes" id="UP001311232">
    <property type="component" value="Unassembled WGS sequence"/>
</dbReference>
<protein>
    <submittedName>
        <fullName evidence="2">Uncharacterized protein</fullName>
    </submittedName>
</protein>
<reference evidence="2 3" key="1">
    <citation type="submission" date="2021-06" db="EMBL/GenBank/DDBJ databases">
        <authorList>
            <person name="Palmer J.M."/>
        </authorList>
    </citation>
    <scope>NUCLEOTIDE SEQUENCE [LARGE SCALE GENOMIC DNA]</scope>
    <source>
        <strain evidence="2 3">MEX-2019</strain>
        <tissue evidence="2">Muscle</tissue>
    </source>
</reference>
<proteinExistence type="predicted"/>